<dbReference type="RefSeq" id="WP_001884154.1">
    <property type="nucleotide sequence ID" value="NZ_CP060094.1"/>
</dbReference>
<dbReference type="AlphaFoldDB" id="A0A0X1L4P1"/>
<evidence type="ECO:0000256" key="1">
    <source>
        <dbReference type="SAM" id="SignalP"/>
    </source>
</evidence>
<accession>A0A0X1L4P1</accession>
<feature type="chain" id="PRO_5006946069" description="WbfD protein" evidence="1">
    <location>
        <begin position="22"/>
        <end position="229"/>
    </location>
</feature>
<dbReference type="EMBL" id="DS990140">
    <property type="protein sequence ID" value="EET25493.1"/>
    <property type="molecule type" value="Genomic_DNA"/>
</dbReference>
<sequence length="229" mass="25663">MHRLYYLAFCQLFLIMGCSNSSQHLSETMQLAIFGTPAPVISPQKVAGIPYASLYIQQNDNPLALMVLAWAEPTRNSRHPALKWVSAGQEMLVTEGGRITKTLNLDGANLISLESDSTDPLLLGLHRASTPREWHFYLSWQPGYHFRYLAHSQFITLGEQQKQLPNGESRTLLRIDEQITIAALNQQYHNQYWLEPSTGAVIASEQQLAPGTHRYALAVAKSYLNQGGI</sequence>
<dbReference type="SUPFAM" id="SSF159270">
    <property type="entry name" value="YmcC-like"/>
    <property type="match status" value="1"/>
</dbReference>
<dbReference type="HOGENOM" id="CLU_098990_0_0_6"/>
<name>A0A0X1L4P1_VIBCO</name>
<evidence type="ECO:0008006" key="3">
    <source>
        <dbReference type="Google" id="ProtNLM"/>
    </source>
</evidence>
<dbReference type="InterPro" id="IPR023373">
    <property type="entry name" value="YmcC_sf"/>
</dbReference>
<keyword evidence="1" id="KW-0732">Signal</keyword>
<dbReference type="Gene3D" id="2.40.360.10">
    <property type="entry name" value="YmcC-like"/>
    <property type="match status" value="1"/>
</dbReference>
<reference evidence="2" key="2">
    <citation type="submission" date="2008-07" db="EMBL/GenBank/DDBJ databases">
        <authorList>
            <consortium name="Broad Institute Genome Sequencing Platform"/>
            <person name="Colwell R."/>
            <person name="Grim C.J."/>
            <person name="Young S."/>
            <person name="Jaffe D."/>
            <person name="Gnerre S."/>
            <person name="Berlin A."/>
            <person name="Heiman D."/>
            <person name="Hepburn T."/>
            <person name="Shea T."/>
            <person name="Sykes S."/>
            <person name="Alvarado L."/>
            <person name="Kodira C."/>
            <person name="Heidelberg J."/>
            <person name="Lander E."/>
            <person name="Galagan J."/>
            <person name="Nusbaum C."/>
            <person name="Birren B."/>
        </authorList>
    </citation>
    <scope>NUCLEOTIDE SEQUENCE [LARGE SCALE GENOMIC DNA]</scope>
    <source>
        <strain evidence="2">MO10</strain>
    </source>
</reference>
<gene>
    <name evidence="2" type="ORF">VchoM_03520</name>
</gene>
<proteinExistence type="predicted"/>
<dbReference type="PROSITE" id="PS51257">
    <property type="entry name" value="PROKAR_LIPOPROTEIN"/>
    <property type="match status" value="1"/>
</dbReference>
<feature type="signal peptide" evidence="1">
    <location>
        <begin position="1"/>
        <end position="21"/>
    </location>
</feature>
<reference evidence="2" key="1">
    <citation type="submission" date="2005-09" db="EMBL/GenBank/DDBJ databases">
        <title>Annotation of Vibrio cholerae MO10.</title>
        <authorList>
            <person name="Colwell R."/>
            <person name="Grim C.J."/>
            <person name="Young S."/>
            <person name="Jaffe D."/>
            <person name="Gnerre S."/>
            <person name="Berlin A."/>
            <person name="Heiman D."/>
            <person name="Hepburn T."/>
            <person name="Shea T."/>
            <person name="Sykes S."/>
            <person name="Yandava C."/>
            <person name="Alvarado L."/>
            <person name="Kodira C."/>
            <person name="Borodovsky M."/>
            <person name="Heidelberg J."/>
            <person name="Lander E."/>
            <person name="Galagan J."/>
            <person name="Nusbaum C."/>
            <person name="Birren B."/>
        </authorList>
    </citation>
    <scope>NUCLEOTIDE SEQUENCE [LARGE SCALE GENOMIC DNA]</scope>
    <source>
        <strain evidence="2">MO10</strain>
    </source>
</reference>
<organism evidence="2">
    <name type="scientific">Vibrio cholerae (strain MO10)</name>
    <dbReference type="NCBI Taxonomy" id="345072"/>
    <lineage>
        <taxon>Bacteria</taxon>
        <taxon>Pseudomonadati</taxon>
        <taxon>Pseudomonadota</taxon>
        <taxon>Gammaproteobacteria</taxon>
        <taxon>Vibrionales</taxon>
        <taxon>Vibrionaceae</taxon>
        <taxon>Vibrio</taxon>
    </lineage>
</organism>
<protein>
    <recommendedName>
        <fullName evidence="3">WbfD protein</fullName>
    </recommendedName>
</protein>
<dbReference type="InterPro" id="IPR021308">
    <property type="entry name" value="GfcB"/>
</dbReference>
<evidence type="ECO:0000313" key="2">
    <source>
        <dbReference type="EMBL" id="EET25493.1"/>
    </source>
</evidence>
<dbReference type="Pfam" id="PF11102">
    <property type="entry name" value="YjbF"/>
    <property type="match status" value="1"/>
</dbReference>
<dbReference type="Proteomes" id="UP000004687">
    <property type="component" value="Unassembled WGS sequence"/>
</dbReference>